<dbReference type="EMBL" id="CADCVP010000058">
    <property type="protein sequence ID" value="CAA9475922.1"/>
    <property type="molecule type" value="Genomic_DNA"/>
</dbReference>
<name>A0A6J4RTZ6_9ACTN</name>
<feature type="compositionally biased region" description="Basic residues" evidence="1">
    <location>
        <begin position="137"/>
        <end position="148"/>
    </location>
</feature>
<feature type="compositionally biased region" description="Basic residues" evidence="1">
    <location>
        <begin position="117"/>
        <end position="128"/>
    </location>
</feature>
<keyword evidence="2" id="KW-0547">Nucleotide-binding</keyword>
<keyword evidence="2" id="KW-0645">Protease</keyword>
<feature type="non-terminal residue" evidence="2">
    <location>
        <position position="221"/>
    </location>
</feature>
<feature type="compositionally biased region" description="Basic and acidic residues" evidence="1">
    <location>
        <begin position="194"/>
        <end position="205"/>
    </location>
</feature>
<dbReference type="GO" id="GO:0006508">
    <property type="term" value="P:proteolysis"/>
    <property type="evidence" value="ECO:0007669"/>
    <property type="project" value="UniProtKB-KW"/>
</dbReference>
<keyword evidence="2" id="KW-0378">Hydrolase</keyword>
<accession>A0A6J4RTZ6</accession>
<sequence>VRAIHRASPPGGRSRAGGSEDPQAQLHRHGAHPPRASARRGGPGRTCARVPRHHRRARPRTGGAHRGIRRGGHLRPDPVHAACQEGARACAARGAVARSQLHRHGAHPARPRAGERGRRRPHPARLRRRFGEDPQRGHPHAVRSRRSPPGRPGSGGRRRRRSAGRGQEVLEAARPVRAQPDQARRRRQAGPGGRSRDRGGADHADPLAPDQEQPRARGRAG</sequence>
<gene>
    <name evidence="2" type="ORF">AVDCRST_MAG69-398</name>
</gene>
<dbReference type="AlphaFoldDB" id="A0A6J4RTZ6"/>
<evidence type="ECO:0000256" key="1">
    <source>
        <dbReference type="SAM" id="MobiDB-lite"/>
    </source>
</evidence>
<feature type="compositionally biased region" description="Low complexity" evidence="1">
    <location>
        <begin position="1"/>
        <end position="19"/>
    </location>
</feature>
<protein>
    <submittedName>
        <fullName evidence="2">ATP-dependent Clp protease, ATP-binding subunit ClpC</fullName>
    </submittedName>
</protein>
<feature type="compositionally biased region" description="Low complexity" evidence="1">
    <location>
        <begin position="172"/>
        <end position="181"/>
    </location>
</feature>
<feature type="region of interest" description="Disordered" evidence="1">
    <location>
        <begin position="93"/>
        <end position="221"/>
    </location>
</feature>
<feature type="region of interest" description="Disordered" evidence="1">
    <location>
        <begin position="1"/>
        <end position="80"/>
    </location>
</feature>
<reference evidence="2" key="1">
    <citation type="submission" date="2020-02" db="EMBL/GenBank/DDBJ databases">
        <authorList>
            <person name="Meier V. D."/>
        </authorList>
    </citation>
    <scope>NUCLEOTIDE SEQUENCE</scope>
    <source>
        <strain evidence="2">AVDCRST_MAG69</strain>
    </source>
</reference>
<feature type="non-terminal residue" evidence="2">
    <location>
        <position position="1"/>
    </location>
</feature>
<feature type="compositionally biased region" description="Basic residues" evidence="1">
    <location>
        <begin position="100"/>
        <end position="110"/>
    </location>
</feature>
<evidence type="ECO:0000313" key="2">
    <source>
        <dbReference type="EMBL" id="CAA9475922.1"/>
    </source>
</evidence>
<proteinExistence type="predicted"/>
<keyword evidence="2" id="KW-0067">ATP-binding</keyword>
<feature type="compositionally biased region" description="Basic residues" evidence="1">
    <location>
        <begin position="50"/>
        <end position="59"/>
    </location>
</feature>
<dbReference type="GO" id="GO:0008233">
    <property type="term" value="F:peptidase activity"/>
    <property type="evidence" value="ECO:0007669"/>
    <property type="project" value="UniProtKB-KW"/>
</dbReference>
<dbReference type="GO" id="GO:0005524">
    <property type="term" value="F:ATP binding"/>
    <property type="evidence" value="ECO:0007669"/>
    <property type="project" value="UniProtKB-KW"/>
</dbReference>
<organism evidence="2">
    <name type="scientific">uncultured Solirubrobacteraceae bacterium</name>
    <dbReference type="NCBI Taxonomy" id="1162706"/>
    <lineage>
        <taxon>Bacteria</taxon>
        <taxon>Bacillati</taxon>
        <taxon>Actinomycetota</taxon>
        <taxon>Thermoleophilia</taxon>
        <taxon>Solirubrobacterales</taxon>
        <taxon>Solirubrobacteraceae</taxon>
        <taxon>environmental samples</taxon>
    </lineage>
</organism>